<evidence type="ECO:0000256" key="3">
    <source>
        <dbReference type="ARBA" id="ARBA00022801"/>
    </source>
</evidence>
<dbReference type="GO" id="GO:0110001">
    <property type="term" value="C:toxin-antitoxin complex"/>
    <property type="evidence" value="ECO:0007669"/>
    <property type="project" value="InterPro"/>
</dbReference>
<dbReference type="InterPro" id="IPR037038">
    <property type="entry name" value="HepT-like_sf"/>
</dbReference>
<dbReference type="InterPro" id="IPR008201">
    <property type="entry name" value="HepT-like"/>
</dbReference>
<keyword evidence="2" id="KW-0540">Nuclease</keyword>
<dbReference type="GO" id="GO:0004540">
    <property type="term" value="F:RNA nuclease activity"/>
    <property type="evidence" value="ECO:0007669"/>
    <property type="project" value="InterPro"/>
</dbReference>
<comment type="similarity">
    <text evidence="4">Belongs to the HepT RNase toxin family.</text>
</comment>
<evidence type="ECO:0000313" key="5">
    <source>
        <dbReference type="EMBL" id="SER78520.1"/>
    </source>
</evidence>
<dbReference type="EMBL" id="FOGL01000010">
    <property type="protein sequence ID" value="SER78520.1"/>
    <property type="molecule type" value="Genomic_DNA"/>
</dbReference>
<keyword evidence="3" id="KW-0378">Hydrolase</keyword>
<evidence type="ECO:0000256" key="1">
    <source>
        <dbReference type="ARBA" id="ARBA00022649"/>
    </source>
</evidence>
<dbReference type="PANTHER" id="PTHR33397">
    <property type="entry name" value="UPF0331 PROTEIN YUTE"/>
    <property type="match status" value="1"/>
</dbReference>
<keyword evidence="1" id="KW-1277">Toxin-antitoxin system</keyword>
<evidence type="ECO:0000313" key="6">
    <source>
        <dbReference type="Proteomes" id="UP000199687"/>
    </source>
</evidence>
<dbReference type="Gene3D" id="1.20.120.580">
    <property type="entry name" value="bsu32300-like"/>
    <property type="match status" value="1"/>
</dbReference>
<proteinExistence type="inferred from homology"/>
<dbReference type="OrthoDB" id="2375467at2"/>
<dbReference type="Proteomes" id="UP000199687">
    <property type="component" value="Unassembled WGS sequence"/>
</dbReference>
<dbReference type="Pfam" id="PF01934">
    <property type="entry name" value="HepT-like"/>
    <property type="match status" value="1"/>
</dbReference>
<name>A0A1H9S0F8_9BACI</name>
<accession>A0A1H9S0F8</accession>
<protein>
    <submittedName>
        <fullName evidence="5">Uncharacterized conserved protein YutE, UPF0331/DUF86 family</fullName>
    </submittedName>
</protein>
<dbReference type="STRING" id="531814.SAMN04487944_11036"/>
<evidence type="ECO:0000256" key="4">
    <source>
        <dbReference type="ARBA" id="ARBA00024207"/>
    </source>
</evidence>
<organism evidence="5 6">
    <name type="scientific">Gracilibacillus ureilyticus</name>
    <dbReference type="NCBI Taxonomy" id="531814"/>
    <lineage>
        <taxon>Bacteria</taxon>
        <taxon>Bacillati</taxon>
        <taxon>Bacillota</taxon>
        <taxon>Bacilli</taxon>
        <taxon>Bacillales</taxon>
        <taxon>Bacillaceae</taxon>
        <taxon>Gracilibacillus</taxon>
    </lineage>
</organism>
<dbReference type="RefSeq" id="WP_089740916.1">
    <property type="nucleotide sequence ID" value="NZ_FOGL01000010.1"/>
</dbReference>
<dbReference type="GO" id="GO:0016787">
    <property type="term" value="F:hydrolase activity"/>
    <property type="evidence" value="ECO:0007669"/>
    <property type="project" value="UniProtKB-KW"/>
</dbReference>
<reference evidence="5 6" key="1">
    <citation type="submission" date="2016-10" db="EMBL/GenBank/DDBJ databases">
        <authorList>
            <person name="de Groot N.N."/>
        </authorList>
    </citation>
    <scope>NUCLEOTIDE SEQUENCE [LARGE SCALE GENOMIC DNA]</scope>
    <source>
        <strain evidence="5 6">CGMCC 1.7727</strain>
    </source>
</reference>
<sequence length="145" mass="17250">MYFVDMNRLNSKLNFYDQKLSLYREFECKTEYDKLALERLAHVLIESILDIGNMMIDGFVMRDPGSYADIISILVDEKVLKEEEEEAYQSIIHIRRNLISDYETVNHMSIQEILDKNYRIYEQFSRKVRHYLAEETGVANTFTDS</sequence>
<keyword evidence="6" id="KW-1185">Reference proteome</keyword>
<dbReference type="AlphaFoldDB" id="A0A1H9S0F8"/>
<dbReference type="InterPro" id="IPR052379">
    <property type="entry name" value="Type_VII_TA_RNase"/>
</dbReference>
<evidence type="ECO:0000256" key="2">
    <source>
        <dbReference type="ARBA" id="ARBA00022722"/>
    </source>
</evidence>
<dbReference type="PANTHER" id="PTHR33397:SF5">
    <property type="entry name" value="RNASE YUTE-RELATED"/>
    <property type="match status" value="1"/>
</dbReference>
<gene>
    <name evidence="5" type="ORF">SAMN04487944_11036</name>
</gene>